<dbReference type="EMBL" id="GBRH01202549">
    <property type="protein sequence ID" value="JAD95346.1"/>
    <property type="molecule type" value="Transcribed_RNA"/>
</dbReference>
<feature type="region of interest" description="Disordered" evidence="1">
    <location>
        <begin position="26"/>
        <end position="55"/>
    </location>
</feature>
<protein>
    <submittedName>
        <fullName evidence="2">Uncharacterized protein</fullName>
    </submittedName>
</protein>
<name>A0A0A9E5I5_ARUDO</name>
<evidence type="ECO:0000313" key="2">
    <source>
        <dbReference type="EMBL" id="JAD95346.1"/>
    </source>
</evidence>
<accession>A0A0A9E5I5</accession>
<dbReference type="AlphaFoldDB" id="A0A0A9E5I5"/>
<feature type="compositionally biased region" description="Polar residues" evidence="1">
    <location>
        <begin position="46"/>
        <end position="55"/>
    </location>
</feature>
<proteinExistence type="predicted"/>
<evidence type="ECO:0000256" key="1">
    <source>
        <dbReference type="SAM" id="MobiDB-lite"/>
    </source>
</evidence>
<organism evidence="2">
    <name type="scientific">Arundo donax</name>
    <name type="common">Giant reed</name>
    <name type="synonym">Donax arundinaceus</name>
    <dbReference type="NCBI Taxonomy" id="35708"/>
    <lineage>
        <taxon>Eukaryota</taxon>
        <taxon>Viridiplantae</taxon>
        <taxon>Streptophyta</taxon>
        <taxon>Embryophyta</taxon>
        <taxon>Tracheophyta</taxon>
        <taxon>Spermatophyta</taxon>
        <taxon>Magnoliopsida</taxon>
        <taxon>Liliopsida</taxon>
        <taxon>Poales</taxon>
        <taxon>Poaceae</taxon>
        <taxon>PACMAD clade</taxon>
        <taxon>Arundinoideae</taxon>
        <taxon>Arundineae</taxon>
        <taxon>Arundo</taxon>
    </lineage>
</organism>
<reference evidence="2" key="1">
    <citation type="submission" date="2014-09" db="EMBL/GenBank/DDBJ databases">
        <authorList>
            <person name="Magalhaes I.L.F."/>
            <person name="Oliveira U."/>
            <person name="Santos F.R."/>
            <person name="Vidigal T.H.D.A."/>
            <person name="Brescovit A.D."/>
            <person name="Santos A.J."/>
        </authorList>
    </citation>
    <scope>NUCLEOTIDE SEQUENCE</scope>
    <source>
        <tissue evidence="2">Shoot tissue taken approximately 20 cm above the soil surface</tissue>
    </source>
</reference>
<reference evidence="2" key="2">
    <citation type="journal article" date="2015" name="Data Brief">
        <title>Shoot transcriptome of the giant reed, Arundo donax.</title>
        <authorList>
            <person name="Barrero R.A."/>
            <person name="Guerrero F.D."/>
            <person name="Moolhuijzen P."/>
            <person name="Goolsby J.A."/>
            <person name="Tidwell J."/>
            <person name="Bellgard S.E."/>
            <person name="Bellgard M.I."/>
        </authorList>
    </citation>
    <scope>NUCLEOTIDE SEQUENCE</scope>
    <source>
        <tissue evidence="2">Shoot tissue taken approximately 20 cm above the soil surface</tissue>
    </source>
</reference>
<sequence>MFDPSQSLELPSSILICHHRPMDQHLHGNLNSSRKESPIHRPKSPFCQQCTPVKV</sequence>